<name>K8VY98_9GAMM</name>
<evidence type="ECO:0000256" key="5">
    <source>
        <dbReference type="ARBA" id="ARBA00022692"/>
    </source>
</evidence>
<dbReference type="GO" id="GO:0015473">
    <property type="term" value="F:fimbrial usher porin activity"/>
    <property type="evidence" value="ECO:0007669"/>
    <property type="project" value="InterPro"/>
</dbReference>
<dbReference type="RefSeq" id="WP_008916949.1">
    <property type="nucleotide sequence ID" value="NZ_CM001773.1"/>
</dbReference>
<keyword evidence="5 9" id="KW-0812">Transmembrane</keyword>
<protein>
    <submittedName>
        <fullName evidence="13">Outer membrane usher protein MrfC</fullName>
    </submittedName>
</protein>
<dbReference type="EMBL" id="AKKN01000014">
    <property type="protein sequence ID" value="EKT53134.1"/>
    <property type="molecule type" value="Genomic_DNA"/>
</dbReference>
<dbReference type="InterPro" id="IPR000015">
    <property type="entry name" value="Fimb_usher"/>
</dbReference>
<dbReference type="Gene3D" id="3.10.20.410">
    <property type="match status" value="1"/>
</dbReference>
<evidence type="ECO:0000256" key="2">
    <source>
        <dbReference type="ARBA" id="ARBA00008064"/>
    </source>
</evidence>
<evidence type="ECO:0000256" key="8">
    <source>
        <dbReference type="ARBA" id="ARBA00023237"/>
    </source>
</evidence>
<keyword evidence="14" id="KW-1185">Reference proteome</keyword>
<organism evidence="13 14">
    <name type="scientific">Providencia sneebia DSM 19967</name>
    <dbReference type="NCBI Taxonomy" id="1141660"/>
    <lineage>
        <taxon>Bacteria</taxon>
        <taxon>Pseudomonadati</taxon>
        <taxon>Pseudomonadota</taxon>
        <taxon>Gammaproteobacteria</taxon>
        <taxon>Enterobacterales</taxon>
        <taxon>Morganellaceae</taxon>
        <taxon>Providencia</taxon>
    </lineage>
</organism>
<dbReference type="PATRIC" id="fig|1141660.3.peg.3224"/>
<dbReference type="Pfam" id="PF13953">
    <property type="entry name" value="PapC_C"/>
    <property type="match status" value="1"/>
</dbReference>
<proteinExistence type="inferred from homology"/>
<dbReference type="Pfam" id="PF00577">
    <property type="entry name" value="Usher"/>
    <property type="match status" value="1"/>
</dbReference>
<dbReference type="Proteomes" id="UP000010290">
    <property type="component" value="Chromosome"/>
</dbReference>
<comment type="caution">
    <text evidence="13">The sequence shown here is derived from an EMBL/GenBank/DDBJ whole genome shotgun (WGS) entry which is preliminary data.</text>
</comment>
<feature type="signal peptide" evidence="10">
    <location>
        <begin position="1"/>
        <end position="24"/>
    </location>
</feature>
<dbReference type="Pfam" id="PF13954">
    <property type="entry name" value="PapC_N"/>
    <property type="match status" value="1"/>
</dbReference>
<dbReference type="AlphaFoldDB" id="K8VY98"/>
<dbReference type="GO" id="GO:0009279">
    <property type="term" value="C:cell outer membrane"/>
    <property type="evidence" value="ECO:0007669"/>
    <property type="project" value="UniProtKB-SubCell"/>
</dbReference>
<dbReference type="SUPFAM" id="SSF141729">
    <property type="entry name" value="FimD N-terminal domain-like"/>
    <property type="match status" value="1"/>
</dbReference>
<keyword evidence="8 9" id="KW-0998">Cell outer membrane</keyword>
<dbReference type="InterPro" id="IPR043142">
    <property type="entry name" value="PapC-like_C_sf"/>
</dbReference>
<dbReference type="PANTHER" id="PTHR30451:SF10">
    <property type="entry name" value="OUTER MEMBRANE USHER PROTEIN YFCU-RELATED"/>
    <property type="match status" value="1"/>
</dbReference>
<dbReference type="InterPro" id="IPR025949">
    <property type="entry name" value="PapC-like_C"/>
</dbReference>
<evidence type="ECO:0000313" key="13">
    <source>
        <dbReference type="EMBL" id="EKT53134.1"/>
    </source>
</evidence>
<evidence type="ECO:0000259" key="12">
    <source>
        <dbReference type="Pfam" id="PF13954"/>
    </source>
</evidence>
<dbReference type="InterPro" id="IPR037224">
    <property type="entry name" value="PapC_N_sf"/>
</dbReference>
<evidence type="ECO:0000256" key="3">
    <source>
        <dbReference type="ARBA" id="ARBA00022448"/>
    </source>
</evidence>
<keyword evidence="7 9" id="KW-0472">Membrane</keyword>
<evidence type="ECO:0000256" key="9">
    <source>
        <dbReference type="RuleBase" id="RU003884"/>
    </source>
</evidence>
<sequence>MKSIKLNLITQLMLLMLMPVAAFSEDGVDFNTDFLDGSSTENIDFSKFSHADYLPPDEYSLMLEVNKVKITAEQPITFFNPKYDEKISLACVTPKLFEYLGMRKEWDSKVKWLRDGQCLDIRSIPNMRVRGDLAKNTLQINIPQAYMEYQDPDWDPPARWDDGIVGGFIDYNTTARVVDQNKGDDSGTNGGLTAIGTMGFNLGPWRARADWQAQRGQLNKGSETWAWNQIYAYRAIRSLSARLTFGEQYLSSTIFDSFRFLGASLETNESMFPPLLQGYAPEIAGVAKTNATIIVRQDGRIIYQSEVSPGPFRIQDVNSFGGGTMDVTIQEQDGSSTNYQVETSRLGTLTRPGQLIYKLVMGKPSKDEHKTQGPVFSLGTLSWGATNNSTLYGGIIGSTEYQSLALGLGRDLAPFGVLSGNITISRAEMGHLDDNRTLTGNSYNLTYSKQFDEINSQITFAGYRFSEKNFMSMNQFIDRRYNGGDVDSGKELYTVIFGTSFPDYNANMYLNYSHQTYWNRSSSNQYNMTISNYFDAFDLKNISVSLTAYRNKTQDSTDDGMYLNVSVPLENNGSSISYSGSYANSNYNNNINYYSRIDNRSSYLVSAGNWDRNKLITSGSYTYDGDSTQMVASGTYIESNQTTLSMQLKGGLTVTPEGGAFHRNNSTTGGSRILVDTNGVADIPVENSITPIRTNKHGKAVVTSVMDYTRNNLKIDLANLPDNAEALQSTQYATLTEGAIGYRKFKIIEGGKLLGTITLADNSVPPIGSSVLSKDKNEVGIVSDKGFVYLAGVNPNDDLKVIWGDGDSCHIKLPAKIDDSLVDTILLPCK</sequence>
<dbReference type="PANTHER" id="PTHR30451">
    <property type="entry name" value="OUTER MEMBRANE USHER PROTEIN"/>
    <property type="match status" value="1"/>
</dbReference>
<keyword evidence="9" id="KW-1029">Fimbrium biogenesis</keyword>
<dbReference type="OrthoDB" id="6554712at2"/>
<accession>K8VY98</accession>
<dbReference type="Gene3D" id="2.60.40.2070">
    <property type="match status" value="1"/>
</dbReference>
<feature type="domain" description="PapC-like C-terminal" evidence="11">
    <location>
        <begin position="756"/>
        <end position="812"/>
    </location>
</feature>
<keyword evidence="3 9" id="KW-0813">Transport</keyword>
<dbReference type="PROSITE" id="PS01151">
    <property type="entry name" value="FIMBRIAL_USHER"/>
    <property type="match status" value="1"/>
</dbReference>
<dbReference type="InterPro" id="IPR018030">
    <property type="entry name" value="Fimbrial_membr_usher_CS"/>
</dbReference>
<evidence type="ECO:0000256" key="4">
    <source>
        <dbReference type="ARBA" id="ARBA00022452"/>
    </source>
</evidence>
<dbReference type="InterPro" id="IPR042186">
    <property type="entry name" value="FimD_plug_dom"/>
</dbReference>
<comment type="similarity">
    <text evidence="2 9">Belongs to the fimbrial export usher family.</text>
</comment>
<evidence type="ECO:0000313" key="14">
    <source>
        <dbReference type="Proteomes" id="UP000010290"/>
    </source>
</evidence>
<feature type="domain" description="PapC N-terminal" evidence="12">
    <location>
        <begin position="30"/>
        <end position="174"/>
    </location>
</feature>
<keyword evidence="4" id="KW-1134">Transmembrane beta strand</keyword>
<gene>
    <name evidence="13" type="ORF">OO7_16113</name>
</gene>
<dbReference type="Gene3D" id="2.60.40.2610">
    <property type="entry name" value="Outer membrane usher protein FimD, plug domain"/>
    <property type="match status" value="1"/>
</dbReference>
<dbReference type="HOGENOM" id="CLU_009120_1_1_6"/>
<dbReference type="GO" id="GO:0009297">
    <property type="term" value="P:pilus assembly"/>
    <property type="evidence" value="ECO:0007669"/>
    <property type="project" value="InterPro"/>
</dbReference>
<evidence type="ECO:0000256" key="1">
    <source>
        <dbReference type="ARBA" id="ARBA00004571"/>
    </source>
</evidence>
<evidence type="ECO:0000256" key="6">
    <source>
        <dbReference type="ARBA" id="ARBA00022729"/>
    </source>
</evidence>
<feature type="chain" id="PRO_5003921089" evidence="10">
    <location>
        <begin position="25"/>
        <end position="830"/>
    </location>
</feature>
<evidence type="ECO:0000259" key="11">
    <source>
        <dbReference type="Pfam" id="PF13953"/>
    </source>
</evidence>
<evidence type="ECO:0000256" key="10">
    <source>
        <dbReference type="SAM" id="SignalP"/>
    </source>
</evidence>
<dbReference type="Gene3D" id="2.60.40.3110">
    <property type="match status" value="1"/>
</dbReference>
<dbReference type="InterPro" id="IPR025885">
    <property type="entry name" value="PapC_N"/>
</dbReference>
<evidence type="ECO:0000256" key="7">
    <source>
        <dbReference type="ARBA" id="ARBA00023136"/>
    </source>
</evidence>
<comment type="subcellular location">
    <subcellularLocation>
        <location evidence="1 9">Cell outer membrane</location>
        <topology evidence="1 9">Multi-pass membrane protein</topology>
    </subcellularLocation>
</comment>
<keyword evidence="6 10" id="KW-0732">Signal</keyword>
<reference evidence="13 14" key="1">
    <citation type="journal article" date="2012" name="BMC Genomics">
        <title>Comparative genomics of bacteria in the genus Providencia isolated from wild Drosophila melanogaster.</title>
        <authorList>
            <person name="Galac M.R."/>
            <person name="Lazzaro B.P."/>
        </authorList>
    </citation>
    <scope>NUCLEOTIDE SEQUENCE [LARGE SCALE GENOMIC DNA]</scope>
    <source>
        <strain evidence="13 14">DSM 19967</strain>
    </source>
</reference>